<keyword evidence="3" id="KW-1185">Reference proteome</keyword>
<organism evidence="2 3">
    <name type="scientific">Butyrivibrio fibrisolvens</name>
    <dbReference type="NCBI Taxonomy" id="831"/>
    <lineage>
        <taxon>Bacteria</taxon>
        <taxon>Bacillati</taxon>
        <taxon>Bacillota</taxon>
        <taxon>Clostridia</taxon>
        <taxon>Lachnospirales</taxon>
        <taxon>Lachnospiraceae</taxon>
        <taxon>Butyrivibrio</taxon>
    </lineage>
</organism>
<evidence type="ECO:0000256" key="1">
    <source>
        <dbReference type="SAM" id="Phobius"/>
    </source>
</evidence>
<evidence type="ECO:0000313" key="3">
    <source>
        <dbReference type="Proteomes" id="UP000245488"/>
    </source>
</evidence>
<sequence>MSFCDKCIDRTDIRIGDYWSAFEGSEEALPFFPKFNNLSVENTEYSNRFKIRVSNNGAFGLEYILTQGQYCSSLKRKYSIPFVLLKLLLGAYYAYFIYASVAFEYEVNFDRYMECLFFIMIPITLFLALLYWTSFKYFRLVEKYVLKYKCEKEIPSYYASSRSFNDDSFDKTYDAVSKFDELFDEDHFLEFDSIDDSDDLCRGLKDLILDDADYDDDVYRGFVENLNIELIDITDNAAQVLYNSFGAFDVQYDEFALRFGQLLSETDVIHGSKYQKIYIAGGDLAKEHLGSLKQFMMLDKVYSIFLVVYPDETVVIGYGEFES</sequence>
<keyword evidence="1" id="KW-0812">Transmembrane</keyword>
<evidence type="ECO:0000313" key="2">
    <source>
        <dbReference type="EMBL" id="PWT27415.1"/>
    </source>
</evidence>
<comment type="caution">
    <text evidence="2">The sequence shown here is derived from an EMBL/GenBank/DDBJ whole genome shotgun (WGS) entry which is preliminary data.</text>
</comment>
<protein>
    <submittedName>
        <fullName evidence="2">Uncharacterized protein</fullName>
    </submittedName>
</protein>
<keyword evidence="1" id="KW-0472">Membrane</keyword>
<name>A0A317G083_BUTFI</name>
<dbReference type="AlphaFoldDB" id="A0A317G083"/>
<dbReference type="EMBL" id="NXNG01000001">
    <property type="protein sequence ID" value="PWT27415.1"/>
    <property type="molecule type" value="Genomic_DNA"/>
</dbReference>
<accession>A0A317G083</accession>
<proteinExistence type="predicted"/>
<reference evidence="2 3" key="1">
    <citation type="submission" date="2017-09" db="EMBL/GenBank/DDBJ databases">
        <title>High-quality draft genome sequence of Butyrivibrio fibrisolvens INBov1, isolated from cow rumen.</title>
        <authorList>
            <person name="Rodriguez Hernaez J."/>
            <person name="Rivarola M."/>
            <person name="Paniego N."/>
            <person name="Cravero S."/>
            <person name="Ceron Cucchi M."/>
            <person name="Martinez M.C."/>
        </authorList>
    </citation>
    <scope>NUCLEOTIDE SEQUENCE [LARGE SCALE GENOMIC DNA]</scope>
    <source>
        <strain evidence="2 3">INBov1</strain>
    </source>
</reference>
<keyword evidence="1" id="KW-1133">Transmembrane helix</keyword>
<feature type="transmembrane region" description="Helical" evidence="1">
    <location>
        <begin position="115"/>
        <end position="133"/>
    </location>
</feature>
<dbReference type="Proteomes" id="UP000245488">
    <property type="component" value="Chromosome"/>
</dbReference>
<gene>
    <name evidence="2" type="ORF">CPT75_10035</name>
</gene>
<feature type="transmembrane region" description="Helical" evidence="1">
    <location>
        <begin position="83"/>
        <end position="103"/>
    </location>
</feature>
<dbReference type="RefSeq" id="WP_110072922.1">
    <property type="nucleotide sequence ID" value="NZ_CM009896.1"/>
</dbReference>